<accession>A0ABX0HEJ4</accession>
<evidence type="ECO:0008006" key="4">
    <source>
        <dbReference type="Google" id="ProtNLM"/>
    </source>
</evidence>
<evidence type="ECO:0000256" key="1">
    <source>
        <dbReference type="SAM" id="MobiDB-lite"/>
    </source>
</evidence>
<protein>
    <recommendedName>
        <fullName evidence="4">Addiction module component</fullName>
    </recommendedName>
</protein>
<organism evidence="2 3">
    <name type="scientific">Cyclobacterium plantarum</name>
    <dbReference type="NCBI Taxonomy" id="2716263"/>
    <lineage>
        <taxon>Bacteria</taxon>
        <taxon>Pseudomonadati</taxon>
        <taxon>Bacteroidota</taxon>
        <taxon>Cytophagia</taxon>
        <taxon>Cytophagales</taxon>
        <taxon>Cyclobacteriaceae</taxon>
        <taxon>Cyclobacterium</taxon>
    </lineage>
</organism>
<feature type="region of interest" description="Disordered" evidence="1">
    <location>
        <begin position="36"/>
        <end position="77"/>
    </location>
</feature>
<dbReference type="RefSeq" id="WP_166149415.1">
    <property type="nucleotide sequence ID" value="NZ_JAANYN010000008.1"/>
</dbReference>
<name>A0ABX0HEJ4_9BACT</name>
<keyword evidence="3" id="KW-1185">Reference proteome</keyword>
<evidence type="ECO:0000313" key="3">
    <source>
        <dbReference type="Proteomes" id="UP000649799"/>
    </source>
</evidence>
<evidence type="ECO:0000313" key="2">
    <source>
        <dbReference type="EMBL" id="NHE58743.1"/>
    </source>
</evidence>
<dbReference type="EMBL" id="JAANYN010000008">
    <property type="protein sequence ID" value="NHE58743.1"/>
    <property type="molecule type" value="Genomic_DNA"/>
</dbReference>
<dbReference type="Proteomes" id="UP000649799">
    <property type="component" value="Unassembled WGS sequence"/>
</dbReference>
<feature type="compositionally biased region" description="Basic and acidic residues" evidence="1">
    <location>
        <begin position="40"/>
        <end position="65"/>
    </location>
</feature>
<proteinExistence type="predicted"/>
<gene>
    <name evidence="2" type="ORF">G9Q97_18180</name>
</gene>
<sequence length="77" mass="9114">MDLALKKIELINWLTRQDEAMVEKIDDLRKSSMESAYHSRMGEKLESKLKRSEADIESGRTHSQEDMETYFESKFNQ</sequence>
<comment type="caution">
    <text evidence="2">The sequence shown here is derived from an EMBL/GenBank/DDBJ whole genome shotgun (WGS) entry which is preliminary data.</text>
</comment>
<reference evidence="2 3" key="1">
    <citation type="submission" date="2020-03" db="EMBL/GenBank/DDBJ databases">
        <title>Cyclobacterium plantarum sp. nov., a marine bacterium isolated from a coastal-marine wetland.</title>
        <authorList>
            <person name="Sanchez-Porro C."/>
            <person name="Ventosa A."/>
            <person name="Amoozegar M."/>
        </authorList>
    </citation>
    <scope>NUCLEOTIDE SEQUENCE [LARGE SCALE GENOMIC DNA]</scope>
    <source>
        <strain evidence="2 3">GBPx2</strain>
    </source>
</reference>